<proteinExistence type="predicted"/>
<accession>A0A3B1E8Z5</accession>
<dbReference type="EMBL" id="UOYO01000010">
    <property type="protein sequence ID" value="VAY86381.1"/>
    <property type="molecule type" value="Genomic_DNA"/>
</dbReference>
<gene>
    <name evidence="1" type="ORF">MNB_ARC-1_299</name>
</gene>
<organism evidence="1">
    <name type="scientific">hydrothermal vent metagenome</name>
    <dbReference type="NCBI Taxonomy" id="652676"/>
    <lineage>
        <taxon>unclassified sequences</taxon>
        <taxon>metagenomes</taxon>
        <taxon>ecological metagenomes</taxon>
    </lineage>
</organism>
<evidence type="ECO:0000313" key="1">
    <source>
        <dbReference type="EMBL" id="VAY86381.1"/>
    </source>
</evidence>
<reference evidence="1" key="1">
    <citation type="submission" date="2018-10" db="EMBL/GenBank/DDBJ databases">
        <authorList>
            <person name="Aoki K."/>
        </authorList>
    </citation>
    <scope>NUCLEOTIDE SEQUENCE</scope>
</reference>
<sequence length="223" mass="25393">MKKILFLTTLASIYLNALSIEPETQIMSNYVFRGQSQTMNTPSISTKVILKHNGFYIGAWASRVNFDKNNTKHTNSIILDSDAQVDFFTGYELQIGRGRVGAGYIDRRYVIDSNLESNISSEYYVFLNLNIGVDATIKGSYDIRNIIDPILTEVIFKDIRGSTKSYATYGMFLNSSNAYWKLQVDSPLKYLGLKGYISFSMSRYIPKVKTKTQDSIFTISYKF</sequence>
<dbReference type="InterPro" id="IPR010239">
    <property type="entry name" value="CHP02001"/>
</dbReference>
<name>A0A3B1E8Z5_9ZZZZ</name>
<dbReference type="NCBIfam" id="TIGR02001">
    <property type="entry name" value="gcw_chp"/>
    <property type="match status" value="1"/>
</dbReference>
<protein>
    <submittedName>
        <fullName evidence="1">Uncharacterized protein</fullName>
    </submittedName>
</protein>
<dbReference type="AlphaFoldDB" id="A0A3B1E8Z5"/>
<dbReference type="Pfam" id="PF09694">
    <property type="entry name" value="Gcw_chp"/>
    <property type="match status" value="1"/>
</dbReference>